<dbReference type="PANTHER" id="PTHR36932:SF1">
    <property type="entry name" value="CAPSULAR POLYSACCHARIDE BIOSYNTHESIS PROTEIN"/>
    <property type="match status" value="1"/>
</dbReference>
<gene>
    <name evidence="1" type="ORF">SAMN04488108_3475</name>
</gene>
<reference evidence="2" key="1">
    <citation type="submission" date="2016-12" db="EMBL/GenBank/DDBJ databases">
        <authorList>
            <person name="Varghese N."/>
            <person name="Submissions S."/>
        </authorList>
    </citation>
    <scope>NUCLEOTIDE SEQUENCE [LARGE SCALE GENOMIC DNA]</scope>
    <source>
        <strain evidence="2">DSM 25035</strain>
    </source>
</reference>
<accession>A0A1M7ZHW7</accession>
<dbReference type="PANTHER" id="PTHR36932">
    <property type="entry name" value="CAPSULAR POLYSACCHARIDE BIOSYNTHESIS PROTEIN"/>
    <property type="match status" value="1"/>
</dbReference>
<dbReference type="InterPro" id="IPR042099">
    <property type="entry name" value="ANL_N_sf"/>
</dbReference>
<dbReference type="GO" id="GO:0016874">
    <property type="term" value="F:ligase activity"/>
    <property type="evidence" value="ECO:0007669"/>
    <property type="project" value="UniProtKB-KW"/>
</dbReference>
<dbReference type="STRING" id="1073327.SAMN04488108_3475"/>
<keyword evidence="1" id="KW-0436">Ligase</keyword>
<dbReference type="Gene3D" id="3.40.50.12780">
    <property type="entry name" value="N-terminal domain of ligase-like"/>
    <property type="match status" value="1"/>
</dbReference>
<sequence length="432" mass="50955">MSWLHKKIFWWGANRRNPSLYKQFLELKKTERLSREELLKMQEERLKTFVEFAYKNSSFYKAHFEKTNFNPIENWSLENFKKTKPVSKADLINFNQEIHTPVSKNEKTFFVETSGTSGEILTFHRDELWDSFNRAAIWRGTSWYGVNPWDFSLYFWGYNSDFLKKTKLRFLDFLVNRFRVFDYNPKTMASIGSKLNRVKAIEGYSSMIYELAQINENNNLDFSSLKMVKGTSEKIMPHYQDVAQRVFGQRIISEYGATECSIIAFECPKGNMHITTEGLYTETDPETGGILVTNMVSRSFPIIRYQLGDEVKFKDSNFRCTCGLEHPVIEEVTGRIGSKIYGLDRSYPSLTLYYIFKNIYFNKRIKIDFQAHQFEKGKLQIWIKDKLSPELNKLILTEASNYFMDLELELIENNNFRENQGKLRDFISHIPS</sequence>
<dbReference type="OrthoDB" id="580775at2"/>
<keyword evidence="2" id="KW-1185">Reference proteome</keyword>
<proteinExistence type="predicted"/>
<dbReference type="EMBL" id="FRXN01000005">
    <property type="protein sequence ID" value="SHO64474.1"/>
    <property type="molecule type" value="Genomic_DNA"/>
</dbReference>
<evidence type="ECO:0000313" key="2">
    <source>
        <dbReference type="Proteomes" id="UP000184609"/>
    </source>
</evidence>
<evidence type="ECO:0000313" key="1">
    <source>
        <dbReference type="EMBL" id="SHO64474.1"/>
    </source>
</evidence>
<name>A0A1M7ZHW7_9BACT</name>
<organism evidence="1 2">
    <name type="scientific">Algoriphagus zhangzhouensis</name>
    <dbReference type="NCBI Taxonomy" id="1073327"/>
    <lineage>
        <taxon>Bacteria</taxon>
        <taxon>Pseudomonadati</taxon>
        <taxon>Bacteroidota</taxon>
        <taxon>Cytophagia</taxon>
        <taxon>Cytophagales</taxon>
        <taxon>Cyclobacteriaceae</taxon>
        <taxon>Algoriphagus</taxon>
    </lineage>
</organism>
<dbReference type="InterPro" id="IPR053158">
    <property type="entry name" value="CapK_Type1_Caps_Biosynth"/>
</dbReference>
<dbReference type="SUPFAM" id="SSF56801">
    <property type="entry name" value="Acetyl-CoA synthetase-like"/>
    <property type="match status" value="1"/>
</dbReference>
<dbReference type="AlphaFoldDB" id="A0A1M7ZHW7"/>
<dbReference type="Proteomes" id="UP000184609">
    <property type="component" value="Unassembled WGS sequence"/>
</dbReference>
<dbReference type="RefSeq" id="WP_073573074.1">
    <property type="nucleotide sequence ID" value="NZ_FRXN01000005.1"/>
</dbReference>
<protein>
    <submittedName>
        <fullName evidence="1">Phenylacetate-CoA ligase</fullName>
    </submittedName>
</protein>